<gene>
    <name evidence="2" type="primary">vgrG</name>
    <name evidence="2" type="ORF">GJV78_22820</name>
</gene>
<dbReference type="SUPFAM" id="SSF69255">
    <property type="entry name" value="gp5 N-terminal domain-like"/>
    <property type="match status" value="1"/>
</dbReference>
<dbReference type="EMBL" id="WMJZ01000151">
    <property type="protein sequence ID" value="MTH48999.1"/>
    <property type="molecule type" value="Genomic_DNA"/>
</dbReference>
<accession>A0A6L6IR57</accession>
<dbReference type="InterPro" id="IPR006531">
    <property type="entry name" value="Gp5/Vgr_OB"/>
</dbReference>
<evidence type="ECO:0000313" key="3">
    <source>
        <dbReference type="Proteomes" id="UP000477739"/>
    </source>
</evidence>
<evidence type="ECO:0000259" key="1">
    <source>
        <dbReference type="Pfam" id="PF04717"/>
    </source>
</evidence>
<feature type="non-terminal residue" evidence="2">
    <location>
        <position position="163"/>
    </location>
</feature>
<feature type="non-terminal residue" evidence="2">
    <location>
        <position position="1"/>
    </location>
</feature>
<feature type="domain" description="Gp5/Type VI secretion system Vgr protein OB-fold" evidence="1">
    <location>
        <begin position="82"/>
        <end position="149"/>
    </location>
</feature>
<comment type="caution">
    <text evidence="2">The sequence shown here is derived from an EMBL/GenBank/DDBJ whole genome shotgun (WGS) entry which is preliminary data.</text>
</comment>
<dbReference type="Pfam" id="PF04717">
    <property type="entry name" value="Phage_base_V"/>
    <property type="match status" value="1"/>
</dbReference>
<sequence length="163" mass="18319">LWPGRVLEVTGAEAAEFGRGVVVTEVRSRARRDRSFEAEFAGIPDSVEYGFRPQPGRRPVMAGTLPARVTSTTENDLYGHIDKEGRYRVNMLFDRAEWERGFESLWVRQSRPYAGDTYGLHLPLLAGTEVAIGFEDGNPDRPYIAGVLHDSAHPDLVTIKNYR</sequence>
<organism evidence="2 3">
    <name type="scientific">Intestinirhabdus alba</name>
    <dbReference type="NCBI Taxonomy" id="2899544"/>
    <lineage>
        <taxon>Bacteria</taxon>
        <taxon>Pseudomonadati</taxon>
        <taxon>Pseudomonadota</taxon>
        <taxon>Gammaproteobacteria</taxon>
        <taxon>Enterobacterales</taxon>
        <taxon>Enterobacteriaceae</taxon>
        <taxon>Intestinirhabdus</taxon>
    </lineage>
</organism>
<dbReference type="OrthoDB" id="6710627at2"/>
<dbReference type="SUPFAM" id="SSF69279">
    <property type="entry name" value="Phage tail proteins"/>
    <property type="match status" value="1"/>
</dbReference>
<proteinExistence type="predicted"/>
<dbReference type="RefSeq" id="WP_155110331.1">
    <property type="nucleotide sequence ID" value="NZ_WMJZ01000151.1"/>
</dbReference>
<dbReference type="InterPro" id="IPR006533">
    <property type="entry name" value="T6SS_Vgr_RhsGE"/>
</dbReference>
<keyword evidence="3" id="KW-1185">Reference proteome</keyword>
<dbReference type="Gene3D" id="2.40.50.230">
    <property type="entry name" value="Gp5 N-terminal domain"/>
    <property type="match status" value="1"/>
</dbReference>
<dbReference type="Gene3D" id="2.30.110.50">
    <property type="match status" value="1"/>
</dbReference>
<dbReference type="InterPro" id="IPR037026">
    <property type="entry name" value="Vgr_OB-fold_dom_sf"/>
</dbReference>
<reference evidence="2 3" key="1">
    <citation type="submission" date="2019-11" db="EMBL/GenBank/DDBJ databases">
        <title>Escherichia alba sp. nov. isolated from the gut of plastic-eating superworms Zophobas atratus.</title>
        <authorList>
            <person name="Yang Y."/>
        </authorList>
    </citation>
    <scope>NUCLEOTIDE SEQUENCE [LARGE SCALE GENOMIC DNA]</scope>
    <source>
        <strain evidence="3">BIT-B35</strain>
    </source>
</reference>
<name>A0A6L6IR57_9ENTR</name>
<evidence type="ECO:0000313" key="2">
    <source>
        <dbReference type="EMBL" id="MTH48999.1"/>
    </source>
</evidence>
<dbReference type="AlphaFoldDB" id="A0A6L6IR57"/>
<dbReference type="Proteomes" id="UP000477739">
    <property type="component" value="Unassembled WGS sequence"/>
</dbReference>
<dbReference type="NCBIfam" id="TIGR01646">
    <property type="entry name" value="vgr_GE"/>
    <property type="match status" value="1"/>
</dbReference>
<protein>
    <submittedName>
        <fullName evidence="2">Type VI secretion system tip protein VgrG</fullName>
    </submittedName>
</protein>